<evidence type="ECO:0000256" key="5">
    <source>
        <dbReference type="SAM" id="Phobius"/>
    </source>
</evidence>
<dbReference type="GO" id="GO:0016020">
    <property type="term" value="C:membrane"/>
    <property type="evidence" value="ECO:0007669"/>
    <property type="project" value="UniProtKB-SubCell"/>
</dbReference>
<feature type="transmembrane region" description="Helical" evidence="5">
    <location>
        <begin position="477"/>
        <end position="499"/>
    </location>
</feature>
<dbReference type="Pfam" id="PF01490">
    <property type="entry name" value="Aa_trans"/>
    <property type="match status" value="1"/>
</dbReference>
<feature type="transmembrane region" description="Helical" evidence="5">
    <location>
        <begin position="322"/>
        <end position="346"/>
    </location>
</feature>
<keyword evidence="4 5" id="KW-0472">Membrane</keyword>
<dbReference type="PANTHER" id="PTHR16189">
    <property type="entry name" value="TRANSMEMBRANE PROTEIN 104-RELATED"/>
    <property type="match status" value="1"/>
</dbReference>
<feature type="transmembrane region" description="Helical" evidence="5">
    <location>
        <begin position="181"/>
        <end position="199"/>
    </location>
</feature>
<feature type="transmembrane region" description="Helical" evidence="5">
    <location>
        <begin position="358"/>
        <end position="376"/>
    </location>
</feature>
<feature type="transmembrane region" description="Helical" evidence="5">
    <location>
        <begin position="382"/>
        <end position="405"/>
    </location>
</feature>
<evidence type="ECO:0000256" key="3">
    <source>
        <dbReference type="ARBA" id="ARBA00022989"/>
    </source>
</evidence>
<dbReference type="AlphaFoldDB" id="A0A7S0DL41"/>
<feature type="transmembrane region" description="Helical" evidence="5">
    <location>
        <begin position="115"/>
        <end position="135"/>
    </location>
</feature>
<keyword evidence="2 5" id="KW-0812">Transmembrane</keyword>
<comment type="subcellular location">
    <subcellularLocation>
        <location evidence="1">Membrane</location>
    </subcellularLocation>
</comment>
<feature type="domain" description="Amino acid transporter transmembrane" evidence="6">
    <location>
        <begin position="33"/>
        <end position="408"/>
    </location>
</feature>
<evidence type="ECO:0000259" key="6">
    <source>
        <dbReference type="Pfam" id="PF01490"/>
    </source>
</evidence>
<feature type="transmembrane region" description="Helical" evidence="5">
    <location>
        <begin position="276"/>
        <end position="302"/>
    </location>
</feature>
<evidence type="ECO:0000313" key="7">
    <source>
        <dbReference type="EMBL" id="CAD8458325.1"/>
    </source>
</evidence>
<feature type="transmembrane region" description="Helical" evidence="5">
    <location>
        <begin position="206"/>
        <end position="232"/>
    </location>
</feature>
<organism evidence="7">
    <name type="scientific">Amorphochlora amoebiformis</name>
    <dbReference type="NCBI Taxonomy" id="1561963"/>
    <lineage>
        <taxon>Eukaryota</taxon>
        <taxon>Sar</taxon>
        <taxon>Rhizaria</taxon>
        <taxon>Cercozoa</taxon>
        <taxon>Chlorarachniophyceae</taxon>
        <taxon>Amorphochlora</taxon>
    </lineage>
</organism>
<evidence type="ECO:0000256" key="4">
    <source>
        <dbReference type="ARBA" id="ARBA00023136"/>
    </source>
</evidence>
<evidence type="ECO:0000256" key="1">
    <source>
        <dbReference type="ARBA" id="ARBA00004370"/>
    </source>
</evidence>
<dbReference type="PANTHER" id="PTHR16189:SF3">
    <property type="entry name" value="AMINO ACID TRANSPORTER TRANSMEMBRANE DOMAIN-CONTAINING PROTEIN"/>
    <property type="match status" value="1"/>
</dbReference>
<proteinExistence type="predicted"/>
<feature type="transmembrane region" description="Helical" evidence="5">
    <location>
        <begin position="38"/>
        <end position="57"/>
    </location>
</feature>
<accession>A0A7S0DL41</accession>
<dbReference type="InterPro" id="IPR013057">
    <property type="entry name" value="AA_transpt_TM"/>
</dbReference>
<feature type="transmembrane region" description="Helical" evidence="5">
    <location>
        <begin position="244"/>
        <end position="264"/>
    </location>
</feature>
<name>A0A7S0DL41_9EUKA</name>
<sequence>MIERTRRADSPQRMERINTVLDTADGFGGKTIDTLGSYVLLINNITGPGLVVLPLAYQQSGWIVSSTLLILLGVVSAVCSDMLVEAMSHVPGNSRFEGRVEFTYLARRTFSRGGFYTVLCLFFLSLVSGIISSVVESGQVIDRALLEAGNSCALELYPDAGFICMNSHEDGDEDSIFGSRYVISVGYLVILTLSIPLGLMNLDDNIIVQIISFIGLVIVIIVWTIFFIHHGLDLSICPPVGESTAAMGFLFFNYSYIITIPSWVNEKRPEVPLRSTIWNTAFVGLVMFAVVGLLGSMGHNYGAGADLLSYMLKHHIPTYARVITYFFPMFALVTSIPVFSIIMRYNLLENKICGKFQANFWSVVFPWLLSLFFYGGNTINYMLNWTGIITVGPLNFIVPVLLYLATRQDTPQLPITRRGTEDMKAYTKLASIPEDKEADGEEIEMVISNTIGLNRSQSACTEGYEALPGWSPRAIKYLSWSIIVSAVLLTAYSIASAAASDAGVNI</sequence>
<gene>
    <name evidence="7" type="ORF">LAMO00422_LOCUS17276</name>
</gene>
<reference evidence="7" key="1">
    <citation type="submission" date="2021-01" db="EMBL/GenBank/DDBJ databases">
        <authorList>
            <person name="Corre E."/>
            <person name="Pelletier E."/>
            <person name="Niang G."/>
            <person name="Scheremetjew M."/>
            <person name="Finn R."/>
            <person name="Kale V."/>
            <person name="Holt S."/>
            <person name="Cochrane G."/>
            <person name="Meng A."/>
            <person name="Brown T."/>
            <person name="Cohen L."/>
        </authorList>
    </citation>
    <scope>NUCLEOTIDE SEQUENCE</scope>
    <source>
        <strain evidence="7">CCMP2058</strain>
    </source>
</reference>
<evidence type="ECO:0000256" key="2">
    <source>
        <dbReference type="ARBA" id="ARBA00022692"/>
    </source>
</evidence>
<keyword evidence="3 5" id="KW-1133">Transmembrane helix</keyword>
<feature type="transmembrane region" description="Helical" evidence="5">
    <location>
        <begin position="63"/>
        <end position="84"/>
    </location>
</feature>
<protein>
    <recommendedName>
        <fullName evidence="6">Amino acid transporter transmembrane domain-containing protein</fullName>
    </recommendedName>
</protein>
<dbReference type="EMBL" id="HBEM01025456">
    <property type="protein sequence ID" value="CAD8458325.1"/>
    <property type="molecule type" value="Transcribed_RNA"/>
</dbReference>